<accession>A0A1I1NWH9</accession>
<dbReference type="EMBL" id="FOMJ01000001">
    <property type="protein sequence ID" value="SFD01959.1"/>
    <property type="molecule type" value="Genomic_DNA"/>
</dbReference>
<evidence type="ECO:0000313" key="1">
    <source>
        <dbReference type="EMBL" id="SFD01959.1"/>
    </source>
</evidence>
<dbReference type="AlphaFoldDB" id="A0A1I1NWH9"/>
<evidence type="ECO:0000313" key="2">
    <source>
        <dbReference type="Proteomes" id="UP000198611"/>
    </source>
</evidence>
<dbReference type="STRING" id="1123397.SAMN05660831_00472"/>
<evidence type="ECO:0008006" key="3">
    <source>
        <dbReference type="Google" id="ProtNLM"/>
    </source>
</evidence>
<gene>
    <name evidence="1" type="ORF">SAMN05660831_00472</name>
</gene>
<dbReference type="Proteomes" id="UP000198611">
    <property type="component" value="Unassembled WGS sequence"/>
</dbReference>
<sequence>MNMQQIRAIAAEKGVTGSHRSKRELVRAIQRQEGSFDCFATDPAGLCDRTDCLWREDCPPTARRDAGGKQQ</sequence>
<dbReference type="RefSeq" id="WP_093427131.1">
    <property type="nucleotide sequence ID" value="NZ_FOMJ01000001.1"/>
</dbReference>
<name>A0A1I1NWH9_9GAMM</name>
<protein>
    <recommendedName>
        <fullName evidence="3">SAP domain-containing protein</fullName>
    </recommendedName>
</protein>
<organism evidence="1 2">
    <name type="scientific">Thiohalospira halophila DSM 15071</name>
    <dbReference type="NCBI Taxonomy" id="1123397"/>
    <lineage>
        <taxon>Bacteria</taxon>
        <taxon>Pseudomonadati</taxon>
        <taxon>Pseudomonadota</taxon>
        <taxon>Gammaproteobacteria</taxon>
        <taxon>Thiohalospirales</taxon>
        <taxon>Thiohalospiraceae</taxon>
        <taxon>Thiohalospira</taxon>
    </lineage>
</organism>
<keyword evidence="2" id="KW-1185">Reference proteome</keyword>
<dbReference type="OrthoDB" id="5567088at2"/>
<proteinExistence type="predicted"/>
<reference evidence="1 2" key="1">
    <citation type="submission" date="2016-10" db="EMBL/GenBank/DDBJ databases">
        <authorList>
            <person name="de Groot N.N."/>
        </authorList>
    </citation>
    <scope>NUCLEOTIDE SEQUENCE [LARGE SCALE GENOMIC DNA]</scope>
    <source>
        <strain evidence="1 2">HL3</strain>
    </source>
</reference>